<feature type="domain" description="YhdP central" evidence="1">
    <location>
        <begin position="1"/>
        <end position="409"/>
    </location>
</feature>
<proteinExistence type="predicted"/>
<dbReference type="InterPro" id="IPR011836">
    <property type="entry name" value="YhdP"/>
</dbReference>
<accession>A0A382KX63</accession>
<reference evidence="2" key="1">
    <citation type="submission" date="2018-05" db="EMBL/GenBank/DDBJ databases">
        <authorList>
            <person name="Lanie J.A."/>
            <person name="Ng W.-L."/>
            <person name="Kazmierczak K.M."/>
            <person name="Andrzejewski T.M."/>
            <person name="Davidsen T.M."/>
            <person name="Wayne K.J."/>
            <person name="Tettelin H."/>
            <person name="Glass J.I."/>
            <person name="Rusch D."/>
            <person name="Podicherti R."/>
            <person name="Tsui H.-C.T."/>
            <person name="Winkler M.E."/>
        </authorList>
    </citation>
    <scope>NUCLEOTIDE SEQUENCE</scope>
</reference>
<organism evidence="2">
    <name type="scientific">marine metagenome</name>
    <dbReference type="NCBI Taxonomy" id="408172"/>
    <lineage>
        <taxon>unclassified sequences</taxon>
        <taxon>metagenomes</taxon>
        <taxon>ecological metagenomes</taxon>
    </lineage>
</organism>
<evidence type="ECO:0000259" key="1">
    <source>
        <dbReference type="Pfam" id="PF13116"/>
    </source>
</evidence>
<feature type="non-terminal residue" evidence="2">
    <location>
        <position position="412"/>
    </location>
</feature>
<protein>
    <recommendedName>
        <fullName evidence="1">YhdP central domain-containing protein</fullName>
    </recommendedName>
</protein>
<sequence length="412" mass="45771">ILAITVGVSRLLLPRLPEYQEEIKTWVSTAIGMNVEFKGMTARWRLSGPELYFFDASLDQNNGGPAFMVAEEVSMSVGLLRLIAERELVVDRVTIRDSSMDLRQNRNGEWLLQGIVLDTLLAGFELPDELSSDIVLVGGNIDLSYEHLSSGQLIPIKLRTITLTRNEDEFGIEADIDLPEDFGGRLEISANRPLRDTFDDLWKFYIEAESLNLTGWSSLQQFALPEVWSGAADIMLWFDLNSGTIDRASANLVISDLQTAGSNRVEPLGIQGSFEFSTEPVGWLLGANKFRLTTINGDWPQASIHVRVQEDEKGDMQGLSSTASYFNINDLPYLKEWLPAKWVSILDEYSPTGVMRNLSIELDALQSGLPDFDVSADLEQAGFSAVNEKPGIRDFSGRVRADRDGGRVEAVS</sequence>
<evidence type="ECO:0000313" key="2">
    <source>
        <dbReference type="EMBL" id="SVC28123.1"/>
    </source>
</evidence>
<dbReference type="EMBL" id="UINC01082920">
    <property type="protein sequence ID" value="SVC28123.1"/>
    <property type="molecule type" value="Genomic_DNA"/>
</dbReference>
<gene>
    <name evidence="2" type="ORF">METZ01_LOCUS280977</name>
</gene>
<dbReference type="Pfam" id="PF13116">
    <property type="entry name" value="YhdP"/>
    <property type="match status" value="1"/>
</dbReference>
<dbReference type="InterPro" id="IPR025263">
    <property type="entry name" value="YhdP_central"/>
</dbReference>
<feature type="non-terminal residue" evidence="2">
    <location>
        <position position="1"/>
    </location>
</feature>
<dbReference type="PANTHER" id="PTHR38690:SF1">
    <property type="entry name" value="PROTEASE"/>
    <property type="match status" value="1"/>
</dbReference>
<dbReference type="AlphaFoldDB" id="A0A382KX63"/>
<dbReference type="PANTHER" id="PTHR38690">
    <property type="entry name" value="PROTEASE-RELATED"/>
    <property type="match status" value="1"/>
</dbReference>
<name>A0A382KX63_9ZZZZ</name>